<dbReference type="AlphaFoldDB" id="A0A2S5GI28"/>
<organism evidence="2 3">
    <name type="scientific">Achromobacter spanius</name>
    <dbReference type="NCBI Taxonomy" id="217203"/>
    <lineage>
        <taxon>Bacteria</taxon>
        <taxon>Pseudomonadati</taxon>
        <taxon>Pseudomonadota</taxon>
        <taxon>Betaproteobacteria</taxon>
        <taxon>Burkholderiales</taxon>
        <taxon>Alcaligenaceae</taxon>
        <taxon>Achromobacter</taxon>
    </lineage>
</organism>
<protein>
    <recommendedName>
        <fullName evidence="4">DUF4019 domain-containing protein</fullName>
    </recommendedName>
</protein>
<reference evidence="2 3" key="1">
    <citation type="submission" date="2018-02" db="EMBL/GenBank/DDBJ databases">
        <title>Draft Genome of Achromobacter spanius stain 6.</title>
        <authorList>
            <person name="Gunasekera T.S."/>
            <person name="Radwan O."/>
            <person name="Ruiz O.N."/>
        </authorList>
    </citation>
    <scope>NUCLEOTIDE SEQUENCE [LARGE SCALE GENOMIC DNA]</scope>
    <source>
        <strain evidence="2 3">6</strain>
    </source>
</reference>
<dbReference type="EMBL" id="PREU01000021">
    <property type="protein sequence ID" value="PPA72702.1"/>
    <property type="molecule type" value="Genomic_DNA"/>
</dbReference>
<dbReference type="OrthoDB" id="8666589at2"/>
<feature type="chain" id="PRO_5015627324" description="DUF4019 domain-containing protein" evidence="1">
    <location>
        <begin position="29"/>
        <end position="153"/>
    </location>
</feature>
<proteinExistence type="predicted"/>
<keyword evidence="1" id="KW-0732">Signal</keyword>
<name>A0A2S5GI28_9BURK</name>
<gene>
    <name evidence="2" type="ORF">C4E15_28950</name>
</gene>
<feature type="signal peptide" evidence="1">
    <location>
        <begin position="1"/>
        <end position="28"/>
    </location>
</feature>
<evidence type="ECO:0000313" key="2">
    <source>
        <dbReference type="EMBL" id="PPA72702.1"/>
    </source>
</evidence>
<sequence length="153" mass="16756">MQQQTLISRALRVGLFSGALLLAAPALAADPSLDSAVTAAQQWASMSDSGATDKMWSASSDIMKKSVDKQGWSEYLSQLRNEVGRHTKREWLQVVRVSDPADLPQGQYVNVIFSTKFLNMPATETVSMVAGKNRWIPMGYVVRKIAPDGQAPM</sequence>
<comment type="caution">
    <text evidence="2">The sequence shown here is derived from an EMBL/GenBank/DDBJ whole genome shotgun (WGS) entry which is preliminary data.</text>
</comment>
<evidence type="ECO:0008006" key="4">
    <source>
        <dbReference type="Google" id="ProtNLM"/>
    </source>
</evidence>
<dbReference type="InterPro" id="IPR025091">
    <property type="entry name" value="DUF4019"/>
</dbReference>
<evidence type="ECO:0000313" key="3">
    <source>
        <dbReference type="Proteomes" id="UP000239990"/>
    </source>
</evidence>
<dbReference type="RefSeq" id="WP_104145796.1">
    <property type="nucleotide sequence ID" value="NZ_PREU01000021.1"/>
</dbReference>
<dbReference type="Proteomes" id="UP000239990">
    <property type="component" value="Unassembled WGS sequence"/>
</dbReference>
<accession>A0A2S5GI28</accession>
<dbReference type="Pfam" id="PF13211">
    <property type="entry name" value="DUF4019"/>
    <property type="match status" value="1"/>
</dbReference>
<evidence type="ECO:0000256" key="1">
    <source>
        <dbReference type="SAM" id="SignalP"/>
    </source>
</evidence>